<feature type="compositionally biased region" description="Polar residues" evidence="1">
    <location>
        <begin position="126"/>
        <end position="141"/>
    </location>
</feature>
<proteinExistence type="predicted"/>
<sequence>MSHDWIHRLFPMEQIHIDDFCVVNRVIVSSWPWLTDQWETGSPVTSFHPSTNNSHLTPLVSTDMPPRLANTCPLCRGQQKRGSLACPCHAAESALLRLRENSVGTKDVAEVTAYLATLQSTLIRNTQSSGASAQRAATSAGDQPENEQRSSNILELELIDIEKKLLKKKMEQAAMEFAVEQSLMANKAQVLLNKYKLNHLKKSQKQVLADDNNDNKSTNNDSDKTESDGEKSDESGE</sequence>
<dbReference type="AlphaFoldDB" id="A0A433QA44"/>
<comment type="caution">
    <text evidence="2">The sequence shown here is derived from an EMBL/GenBank/DDBJ whole genome shotgun (WGS) entry which is preliminary data.</text>
</comment>
<accession>A0A433QA44</accession>
<dbReference type="EMBL" id="RBNJ01009962">
    <property type="protein sequence ID" value="RUS26653.1"/>
    <property type="molecule type" value="Genomic_DNA"/>
</dbReference>
<protein>
    <submittedName>
        <fullName evidence="2">Uncharacterized protein</fullName>
    </submittedName>
</protein>
<feature type="region of interest" description="Disordered" evidence="1">
    <location>
        <begin position="203"/>
        <end position="237"/>
    </location>
</feature>
<feature type="compositionally biased region" description="Basic and acidic residues" evidence="1">
    <location>
        <begin position="221"/>
        <end position="237"/>
    </location>
</feature>
<keyword evidence="3" id="KW-1185">Reference proteome</keyword>
<name>A0A433QA44_9FUNG</name>
<feature type="region of interest" description="Disordered" evidence="1">
    <location>
        <begin position="126"/>
        <end position="151"/>
    </location>
</feature>
<evidence type="ECO:0000313" key="3">
    <source>
        <dbReference type="Proteomes" id="UP000274822"/>
    </source>
</evidence>
<gene>
    <name evidence="2" type="ORF">BC938DRAFT_484304</name>
</gene>
<reference evidence="2 3" key="1">
    <citation type="journal article" date="2018" name="New Phytol.">
        <title>Phylogenomics of Endogonaceae and evolution of mycorrhizas within Mucoromycota.</title>
        <authorList>
            <person name="Chang Y."/>
            <person name="Desiro A."/>
            <person name="Na H."/>
            <person name="Sandor L."/>
            <person name="Lipzen A."/>
            <person name="Clum A."/>
            <person name="Barry K."/>
            <person name="Grigoriev I.V."/>
            <person name="Martin F.M."/>
            <person name="Stajich J.E."/>
            <person name="Smith M.E."/>
            <person name="Bonito G."/>
            <person name="Spatafora J.W."/>
        </authorList>
    </citation>
    <scope>NUCLEOTIDE SEQUENCE [LARGE SCALE GENOMIC DNA]</scope>
    <source>
        <strain evidence="2 3">AD002</strain>
    </source>
</reference>
<evidence type="ECO:0000256" key="1">
    <source>
        <dbReference type="SAM" id="MobiDB-lite"/>
    </source>
</evidence>
<organism evidence="2 3">
    <name type="scientific">Jimgerdemannia flammicorona</name>
    <dbReference type="NCBI Taxonomy" id="994334"/>
    <lineage>
        <taxon>Eukaryota</taxon>
        <taxon>Fungi</taxon>
        <taxon>Fungi incertae sedis</taxon>
        <taxon>Mucoromycota</taxon>
        <taxon>Mucoromycotina</taxon>
        <taxon>Endogonomycetes</taxon>
        <taxon>Endogonales</taxon>
        <taxon>Endogonaceae</taxon>
        <taxon>Jimgerdemannia</taxon>
    </lineage>
</organism>
<evidence type="ECO:0000313" key="2">
    <source>
        <dbReference type="EMBL" id="RUS26653.1"/>
    </source>
</evidence>
<dbReference type="Proteomes" id="UP000274822">
    <property type="component" value="Unassembled WGS sequence"/>
</dbReference>